<keyword evidence="4" id="KW-0233">DNA recombination</keyword>
<accession>A0ABU0FC98</accession>
<dbReference type="InterPro" id="IPR050090">
    <property type="entry name" value="Tyrosine_recombinase_XerCD"/>
</dbReference>
<evidence type="ECO:0000256" key="4">
    <source>
        <dbReference type="ARBA" id="ARBA00023172"/>
    </source>
</evidence>
<evidence type="ECO:0000313" key="6">
    <source>
        <dbReference type="EMBL" id="MDQ0392243.1"/>
    </source>
</evidence>
<evidence type="ECO:0000256" key="2">
    <source>
        <dbReference type="ARBA" id="ARBA00022908"/>
    </source>
</evidence>
<dbReference type="CDD" id="cd00397">
    <property type="entry name" value="DNA_BRE_C"/>
    <property type="match status" value="1"/>
</dbReference>
<dbReference type="PANTHER" id="PTHR30349">
    <property type="entry name" value="PHAGE INTEGRASE-RELATED"/>
    <property type="match status" value="1"/>
</dbReference>
<keyword evidence="7" id="KW-1185">Reference proteome</keyword>
<keyword evidence="2" id="KW-0229">DNA integration</keyword>
<feature type="domain" description="Tyr recombinase" evidence="5">
    <location>
        <begin position="73"/>
        <end position="264"/>
    </location>
</feature>
<evidence type="ECO:0000256" key="1">
    <source>
        <dbReference type="ARBA" id="ARBA00008857"/>
    </source>
</evidence>
<dbReference type="PANTHER" id="PTHR30349:SF41">
    <property type="entry name" value="INTEGRASE_RECOMBINASE PROTEIN MJ0367-RELATED"/>
    <property type="match status" value="1"/>
</dbReference>
<dbReference type="SUPFAM" id="SSF56349">
    <property type="entry name" value="DNA breaking-rejoining enzymes"/>
    <property type="match status" value="1"/>
</dbReference>
<dbReference type="InterPro" id="IPR002104">
    <property type="entry name" value="Integrase_catalytic"/>
</dbReference>
<evidence type="ECO:0000256" key="3">
    <source>
        <dbReference type="ARBA" id="ARBA00023125"/>
    </source>
</evidence>
<evidence type="ECO:0000259" key="5">
    <source>
        <dbReference type="PROSITE" id="PS51898"/>
    </source>
</evidence>
<dbReference type="InterPro" id="IPR013762">
    <property type="entry name" value="Integrase-like_cat_sf"/>
</dbReference>
<comment type="similarity">
    <text evidence="1">Belongs to the 'phage' integrase family.</text>
</comment>
<dbReference type="EMBL" id="JAUSVK010000001">
    <property type="protein sequence ID" value="MDQ0392243.1"/>
    <property type="molecule type" value="Genomic_DNA"/>
</dbReference>
<dbReference type="Pfam" id="PF00589">
    <property type="entry name" value="Phage_integrase"/>
    <property type="match status" value="1"/>
</dbReference>
<dbReference type="Proteomes" id="UP001237448">
    <property type="component" value="Unassembled WGS sequence"/>
</dbReference>
<comment type="caution">
    <text evidence="6">The sequence shown here is derived from an EMBL/GenBank/DDBJ whole genome shotgun (WGS) entry which is preliminary data.</text>
</comment>
<sequence length="264" mass="29546">MASQGLGAIKGLHSLGVYHVDDVTPDKIREAVRAWLAEGYSASTVRKRLTAISFMGAPVEGCLPKLPKPLQWWLNPSYRAKAVAHLRDTATMAPHGDARLVLADYIEWVCVTGLRVEESLRLRWRDITFCPRDPRLPEDMYVLIPGTKTVASQATLPLSREAGEILLRRRNADPAAGPAGLVFPAKYRVLSTLWNECRGVLGVSDVPTATLKSFRRTAARYLHVERNMPLDVTRQYLRHSSVHTTTGYLRLVGGYSAEEMKRWL</sequence>
<dbReference type="RefSeq" id="WP_307425834.1">
    <property type="nucleotide sequence ID" value="NZ_JAUSVK010000001.1"/>
</dbReference>
<dbReference type="PROSITE" id="PS51898">
    <property type="entry name" value="TYR_RECOMBINASE"/>
    <property type="match status" value="1"/>
</dbReference>
<dbReference type="Gene3D" id="1.10.443.10">
    <property type="entry name" value="Intergrase catalytic core"/>
    <property type="match status" value="1"/>
</dbReference>
<reference evidence="6 7" key="1">
    <citation type="submission" date="2023-07" db="EMBL/GenBank/DDBJ databases">
        <title>Genomic Encyclopedia of Type Strains, Phase IV (KMG-IV): sequencing the most valuable type-strain genomes for metagenomic binning, comparative biology and taxonomic classification.</title>
        <authorList>
            <person name="Goeker M."/>
        </authorList>
    </citation>
    <scope>NUCLEOTIDE SEQUENCE [LARGE SCALE GENOMIC DNA]</scope>
    <source>
        <strain evidence="6 7">DSM 5896</strain>
    </source>
</reference>
<name>A0ABU0FC98_9HYPH</name>
<protein>
    <submittedName>
        <fullName evidence="6">Integrase</fullName>
    </submittedName>
</protein>
<dbReference type="InterPro" id="IPR011010">
    <property type="entry name" value="DNA_brk_join_enz"/>
</dbReference>
<proteinExistence type="inferred from homology"/>
<evidence type="ECO:0000313" key="7">
    <source>
        <dbReference type="Proteomes" id="UP001237448"/>
    </source>
</evidence>
<gene>
    <name evidence="6" type="ORF">J3R73_002035</name>
</gene>
<organism evidence="6 7">
    <name type="scientific">Labrys monachus</name>
    <dbReference type="NCBI Taxonomy" id="217067"/>
    <lineage>
        <taxon>Bacteria</taxon>
        <taxon>Pseudomonadati</taxon>
        <taxon>Pseudomonadota</taxon>
        <taxon>Alphaproteobacteria</taxon>
        <taxon>Hyphomicrobiales</taxon>
        <taxon>Xanthobacteraceae</taxon>
        <taxon>Labrys</taxon>
    </lineage>
</organism>
<keyword evidence="3" id="KW-0238">DNA-binding</keyword>